<evidence type="ECO:0000313" key="3">
    <source>
        <dbReference type="EnsemblPlants" id="ORUFI07G22000.1"/>
    </source>
</evidence>
<reference evidence="4" key="1">
    <citation type="submission" date="2013-06" db="EMBL/GenBank/DDBJ databases">
        <authorList>
            <person name="Zhao Q."/>
        </authorList>
    </citation>
    <scope>NUCLEOTIDE SEQUENCE</scope>
    <source>
        <strain evidence="4">cv. W1943</strain>
    </source>
</reference>
<dbReference type="GO" id="GO:0016616">
    <property type="term" value="F:oxidoreductase activity, acting on the CH-OH group of donors, NAD or NADP as acceptor"/>
    <property type="evidence" value="ECO:0007669"/>
    <property type="project" value="TreeGrafter"/>
</dbReference>
<dbReference type="InterPro" id="IPR050425">
    <property type="entry name" value="NAD(P)_dehydrat-like"/>
</dbReference>
<dbReference type="PANTHER" id="PTHR10366:SF696">
    <property type="entry name" value="OS07G0601900 PROTEIN"/>
    <property type="match status" value="1"/>
</dbReference>
<dbReference type="InterPro" id="IPR036291">
    <property type="entry name" value="NAD(P)-bd_dom_sf"/>
</dbReference>
<keyword evidence="1" id="KW-0560">Oxidoreductase</keyword>
<dbReference type="OMA" id="ITWDNSK"/>
<dbReference type="EnsemblPlants" id="ORUFI07G22000.1">
    <property type="protein sequence ID" value="ORUFI07G22000.1"/>
    <property type="gene ID" value="ORUFI07G22000"/>
</dbReference>
<name>A0A0E0QAS5_ORYRU</name>
<evidence type="ECO:0000259" key="2">
    <source>
        <dbReference type="Pfam" id="PF01370"/>
    </source>
</evidence>
<dbReference type="Gene3D" id="3.40.50.720">
    <property type="entry name" value="NAD(P)-binding Rossmann-like Domain"/>
    <property type="match status" value="1"/>
</dbReference>
<dbReference type="Gramene" id="ORUFI07G22000.1">
    <property type="protein sequence ID" value="ORUFI07G22000.1"/>
    <property type="gene ID" value="ORUFI07G22000"/>
</dbReference>
<dbReference type="STRING" id="4529.A0A0E0QAS5"/>
<dbReference type="SUPFAM" id="SSF51735">
    <property type="entry name" value="NAD(P)-binding Rossmann-fold domains"/>
    <property type="match status" value="1"/>
</dbReference>
<protein>
    <recommendedName>
        <fullName evidence="2">NAD-dependent epimerase/dehydratase domain-containing protein</fullName>
    </recommendedName>
</protein>
<dbReference type="Pfam" id="PF01370">
    <property type="entry name" value="Epimerase"/>
    <property type="match status" value="1"/>
</dbReference>
<dbReference type="AlphaFoldDB" id="A0A0E0QAS5"/>
<sequence>MVSCRVCVTGASGYIATCLVKKLLERGCIVHGTLRNLGDEKKAAPLRELPGAAERLVLFEADMYDADTFEPAIAGCEFVFLLATPFQHEPSSKYKNTAEAAVDAMRIILKQCERSKTVKRVIHTASVTAASPLREDGGEGYKDFINESCWTPLGQSHPYSSDMSAINQALLRYNESESRAFEVVTLACALVGGDADTTRLYHLLSVPAIVAPLIGQESYHGGLKVVGEGVRVGADTNKLTDLGFRYKYGVEETLEGSVECAKRMGLL</sequence>
<dbReference type="eggNOG" id="KOG1502">
    <property type="taxonomic scope" value="Eukaryota"/>
</dbReference>
<reference evidence="3" key="2">
    <citation type="submission" date="2015-06" db="UniProtKB">
        <authorList>
            <consortium name="EnsemblPlants"/>
        </authorList>
    </citation>
    <scope>IDENTIFICATION</scope>
</reference>
<organism evidence="3 4">
    <name type="scientific">Oryza rufipogon</name>
    <name type="common">Brownbeard rice</name>
    <name type="synonym">Asian wild rice</name>
    <dbReference type="NCBI Taxonomy" id="4529"/>
    <lineage>
        <taxon>Eukaryota</taxon>
        <taxon>Viridiplantae</taxon>
        <taxon>Streptophyta</taxon>
        <taxon>Embryophyta</taxon>
        <taxon>Tracheophyta</taxon>
        <taxon>Spermatophyta</taxon>
        <taxon>Magnoliopsida</taxon>
        <taxon>Liliopsida</taxon>
        <taxon>Poales</taxon>
        <taxon>Poaceae</taxon>
        <taxon>BOP clade</taxon>
        <taxon>Oryzoideae</taxon>
        <taxon>Oryzeae</taxon>
        <taxon>Oryzinae</taxon>
        <taxon>Oryza</taxon>
    </lineage>
</organism>
<accession>A0A0E0QAS5</accession>
<evidence type="ECO:0000256" key="1">
    <source>
        <dbReference type="ARBA" id="ARBA00023002"/>
    </source>
</evidence>
<evidence type="ECO:0000313" key="4">
    <source>
        <dbReference type="Proteomes" id="UP000008022"/>
    </source>
</evidence>
<feature type="domain" description="NAD-dependent epimerase/dehydratase" evidence="2">
    <location>
        <begin position="6"/>
        <end position="193"/>
    </location>
</feature>
<dbReference type="Proteomes" id="UP000008022">
    <property type="component" value="Unassembled WGS sequence"/>
</dbReference>
<dbReference type="InterPro" id="IPR001509">
    <property type="entry name" value="Epimerase_deHydtase"/>
</dbReference>
<dbReference type="PANTHER" id="PTHR10366">
    <property type="entry name" value="NAD DEPENDENT EPIMERASE/DEHYDRATASE"/>
    <property type="match status" value="1"/>
</dbReference>
<proteinExistence type="predicted"/>
<keyword evidence="4" id="KW-1185">Reference proteome</keyword>
<dbReference type="HOGENOM" id="CLU_007383_9_0_1"/>